<dbReference type="Proteomes" id="UP000029392">
    <property type="component" value="Unassembled WGS sequence"/>
</dbReference>
<reference evidence="2 3" key="1">
    <citation type="submission" date="2013-09" db="EMBL/GenBank/DDBJ databases">
        <title>Genome sequencing of Arenimonas malthae.</title>
        <authorList>
            <person name="Chen F."/>
            <person name="Wang G."/>
        </authorList>
    </citation>
    <scope>NUCLEOTIDE SEQUENCE [LARGE SCALE GENOMIC DNA]</scope>
    <source>
        <strain evidence="2 3">CC-JY-1</strain>
    </source>
</reference>
<protein>
    <recommendedName>
        <fullName evidence="4">Outer membrane protein beta-barrel domain-containing protein</fullName>
    </recommendedName>
</protein>
<organism evidence="2 3">
    <name type="scientific">Arenimonas malthae CC-JY-1</name>
    <dbReference type="NCBI Taxonomy" id="1384054"/>
    <lineage>
        <taxon>Bacteria</taxon>
        <taxon>Pseudomonadati</taxon>
        <taxon>Pseudomonadota</taxon>
        <taxon>Gammaproteobacteria</taxon>
        <taxon>Lysobacterales</taxon>
        <taxon>Lysobacteraceae</taxon>
        <taxon>Arenimonas</taxon>
    </lineage>
</organism>
<keyword evidence="3" id="KW-1185">Reference proteome</keyword>
<evidence type="ECO:0000256" key="1">
    <source>
        <dbReference type="SAM" id="SignalP"/>
    </source>
</evidence>
<dbReference type="EMBL" id="AVCH01000160">
    <property type="protein sequence ID" value="KFN47642.1"/>
    <property type="molecule type" value="Genomic_DNA"/>
</dbReference>
<sequence>MPATAAWLALALAASGDAGAVPRPLDEFSAWVGGFETRSDTTLWAQGRAGDYSASGRVNLEDDLGLGARQPVSHARLDWLLGERQGLSLEYFGFDRGNTVRLDRDIEYDGRTYAADGELRGRFDYDFGSAAWRWWFGEGATAWGLGLGLAYYRVDTLFEGEATVEGVPVAGRARSSDAALAPLLVLGWRHALGDQARVYAELSGVAKGGGPLQGHIVDLALGMEWFPFPRLGLALEYGGTQIRLDRSRQGSDAGLDARLDLKLRGPSLFLRLR</sequence>
<evidence type="ECO:0000313" key="3">
    <source>
        <dbReference type="Proteomes" id="UP000029392"/>
    </source>
</evidence>
<evidence type="ECO:0000313" key="2">
    <source>
        <dbReference type="EMBL" id="KFN47642.1"/>
    </source>
</evidence>
<dbReference type="AlphaFoldDB" id="A0A091B802"/>
<dbReference type="PATRIC" id="fig|1384054.3.peg.1541"/>
<dbReference type="OrthoDB" id="8716343at2"/>
<name>A0A091B802_9GAMM</name>
<comment type="caution">
    <text evidence="2">The sequence shown here is derived from an EMBL/GenBank/DDBJ whole genome shotgun (WGS) entry which is preliminary data.</text>
</comment>
<dbReference type="RefSeq" id="WP_043803199.1">
    <property type="nucleotide sequence ID" value="NZ_AVCH01000160.1"/>
</dbReference>
<accession>A0A091B802</accession>
<evidence type="ECO:0008006" key="4">
    <source>
        <dbReference type="Google" id="ProtNLM"/>
    </source>
</evidence>
<feature type="signal peptide" evidence="1">
    <location>
        <begin position="1"/>
        <end position="20"/>
    </location>
</feature>
<feature type="chain" id="PRO_5001869385" description="Outer membrane protein beta-barrel domain-containing protein" evidence="1">
    <location>
        <begin position="21"/>
        <end position="273"/>
    </location>
</feature>
<keyword evidence="1" id="KW-0732">Signal</keyword>
<gene>
    <name evidence="2" type="ORF">N790_07710</name>
</gene>
<proteinExistence type="predicted"/>
<dbReference type="STRING" id="1384054.N790_07710"/>
<dbReference type="eggNOG" id="COG3637">
    <property type="taxonomic scope" value="Bacteria"/>
</dbReference>